<evidence type="ECO:0000256" key="1">
    <source>
        <dbReference type="SAM" id="MobiDB-lite"/>
    </source>
</evidence>
<evidence type="ECO:0000313" key="3">
    <source>
        <dbReference type="Proteomes" id="UP000010552"/>
    </source>
</evidence>
<feature type="region of interest" description="Disordered" evidence="1">
    <location>
        <begin position="61"/>
        <end position="86"/>
    </location>
</feature>
<dbReference type="Proteomes" id="UP000010552">
    <property type="component" value="Unassembled WGS sequence"/>
</dbReference>
<accession>L5KB01</accession>
<name>L5KB01_PTEAL</name>
<gene>
    <name evidence="2" type="ORF">PAL_GLEAN10007161</name>
</gene>
<evidence type="ECO:0000313" key="2">
    <source>
        <dbReference type="EMBL" id="ELK07926.1"/>
    </source>
</evidence>
<reference evidence="3" key="1">
    <citation type="journal article" date="2013" name="Science">
        <title>Comparative analysis of bat genomes provides insight into the evolution of flight and immunity.</title>
        <authorList>
            <person name="Zhang G."/>
            <person name="Cowled C."/>
            <person name="Shi Z."/>
            <person name="Huang Z."/>
            <person name="Bishop-Lilly K.A."/>
            <person name="Fang X."/>
            <person name="Wynne J.W."/>
            <person name="Xiong Z."/>
            <person name="Baker M.L."/>
            <person name="Zhao W."/>
            <person name="Tachedjian M."/>
            <person name="Zhu Y."/>
            <person name="Zhou P."/>
            <person name="Jiang X."/>
            <person name="Ng J."/>
            <person name="Yang L."/>
            <person name="Wu L."/>
            <person name="Xiao J."/>
            <person name="Feng Y."/>
            <person name="Chen Y."/>
            <person name="Sun X."/>
            <person name="Zhang Y."/>
            <person name="Marsh G.A."/>
            <person name="Crameri G."/>
            <person name="Broder C.C."/>
            <person name="Frey K.G."/>
            <person name="Wang L.F."/>
            <person name="Wang J."/>
        </authorList>
    </citation>
    <scope>NUCLEOTIDE SEQUENCE [LARGE SCALE GENOMIC DNA]</scope>
</reference>
<sequence>MPPLGDPGTGPSNALREKHTEPEGHFARVPWTGLPLASQPRDLGEQGTEQCGWAHLEWGRHSQDPVMPASPPPQRHAHLLLDPFYG</sequence>
<dbReference type="AlphaFoldDB" id="L5KB01"/>
<feature type="compositionally biased region" description="Basic and acidic residues" evidence="1">
    <location>
        <begin position="15"/>
        <end position="26"/>
    </location>
</feature>
<proteinExistence type="predicted"/>
<protein>
    <submittedName>
        <fullName evidence="2">Uncharacterized protein</fullName>
    </submittedName>
</protein>
<dbReference type="EMBL" id="KB030944">
    <property type="protein sequence ID" value="ELK07926.1"/>
    <property type="molecule type" value="Genomic_DNA"/>
</dbReference>
<dbReference type="InParanoid" id="L5KB01"/>
<feature type="region of interest" description="Disordered" evidence="1">
    <location>
        <begin position="1"/>
        <end position="27"/>
    </location>
</feature>
<organism evidence="2 3">
    <name type="scientific">Pteropus alecto</name>
    <name type="common">Black flying fox</name>
    <dbReference type="NCBI Taxonomy" id="9402"/>
    <lineage>
        <taxon>Eukaryota</taxon>
        <taxon>Metazoa</taxon>
        <taxon>Chordata</taxon>
        <taxon>Craniata</taxon>
        <taxon>Vertebrata</taxon>
        <taxon>Euteleostomi</taxon>
        <taxon>Mammalia</taxon>
        <taxon>Eutheria</taxon>
        <taxon>Laurasiatheria</taxon>
        <taxon>Chiroptera</taxon>
        <taxon>Yinpterochiroptera</taxon>
        <taxon>Pteropodoidea</taxon>
        <taxon>Pteropodidae</taxon>
        <taxon>Pteropodinae</taxon>
        <taxon>Pteropus</taxon>
    </lineage>
</organism>
<keyword evidence="3" id="KW-1185">Reference proteome</keyword>